<protein>
    <submittedName>
        <fullName evidence="6">TolC family protein</fullName>
    </submittedName>
</protein>
<comment type="subcellular location">
    <subcellularLocation>
        <location evidence="1">Cell outer membrane</location>
    </subcellularLocation>
</comment>
<evidence type="ECO:0000256" key="1">
    <source>
        <dbReference type="ARBA" id="ARBA00004442"/>
    </source>
</evidence>
<accession>A0ABP9E1K2</accession>
<evidence type="ECO:0000256" key="5">
    <source>
        <dbReference type="ARBA" id="ARBA00023237"/>
    </source>
</evidence>
<name>A0ABP9E1K2_9GAMM</name>
<keyword evidence="2" id="KW-1134">Transmembrane beta strand</keyword>
<gene>
    <name evidence="6" type="ORF">GCM10023332_17450</name>
</gene>
<keyword evidence="7" id="KW-1185">Reference proteome</keyword>
<reference evidence="7" key="1">
    <citation type="journal article" date="2019" name="Int. J. Syst. Evol. Microbiol.">
        <title>The Global Catalogue of Microorganisms (GCM) 10K type strain sequencing project: providing services to taxonomists for standard genome sequencing and annotation.</title>
        <authorList>
            <consortium name="The Broad Institute Genomics Platform"/>
            <consortium name="The Broad Institute Genome Sequencing Center for Infectious Disease"/>
            <person name="Wu L."/>
            <person name="Ma J."/>
        </authorList>
    </citation>
    <scope>NUCLEOTIDE SEQUENCE [LARGE SCALE GENOMIC DNA]</scope>
    <source>
        <strain evidence="7">JCM 18392</strain>
    </source>
</reference>
<keyword evidence="5" id="KW-0998">Cell outer membrane</keyword>
<dbReference type="Proteomes" id="UP001501323">
    <property type="component" value="Unassembled WGS sequence"/>
</dbReference>
<evidence type="ECO:0000256" key="4">
    <source>
        <dbReference type="ARBA" id="ARBA00023136"/>
    </source>
</evidence>
<evidence type="ECO:0000256" key="2">
    <source>
        <dbReference type="ARBA" id="ARBA00022452"/>
    </source>
</evidence>
<dbReference type="InterPro" id="IPR051906">
    <property type="entry name" value="TolC-like"/>
</dbReference>
<proteinExistence type="predicted"/>
<evidence type="ECO:0000313" key="6">
    <source>
        <dbReference type="EMBL" id="GAA4865795.1"/>
    </source>
</evidence>
<evidence type="ECO:0000256" key="3">
    <source>
        <dbReference type="ARBA" id="ARBA00022692"/>
    </source>
</evidence>
<organism evidence="6 7">
    <name type="scientific">Luteimonas vadosa</name>
    <dbReference type="NCBI Taxonomy" id="1165507"/>
    <lineage>
        <taxon>Bacteria</taxon>
        <taxon>Pseudomonadati</taxon>
        <taxon>Pseudomonadota</taxon>
        <taxon>Gammaproteobacteria</taxon>
        <taxon>Lysobacterales</taxon>
        <taxon>Lysobacteraceae</taxon>
        <taxon>Luteimonas</taxon>
    </lineage>
</organism>
<dbReference type="SUPFAM" id="SSF56954">
    <property type="entry name" value="Outer membrane efflux proteins (OEP)"/>
    <property type="match status" value="1"/>
</dbReference>
<dbReference type="RefSeq" id="WP_345295112.1">
    <property type="nucleotide sequence ID" value="NZ_BAABJY010000002.1"/>
</dbReference>
<keyword evidence="3" id="KW-0812">Transmembrane</keyword>
<evidence type="ECO:0000313" key="7">
    <source>
        <dbReference type="Proteomes" id="UP001501323"/>
    </source>
</evidence>
<dbReference type="PANTHER" id="PTHR30026">
    <property type="entry name" value="OUTER MEMBRANE PROTEIN TOLC"/>
    <property type="match status" value="1"/>
</dbReference>
<dbReference type="PANTHER" id="PTHR30026:SF20">
    <property type="entry name" value="OUTER MEMBRANE PROTEIN TOLC"/>
    <property type="match status" value="1"/>
</dbReference>
<dbReference type="EMBL" id="BAABJY010000002">
    <property type="protein sequence ID" value="GAA4865795.1"/>
    <property type="molecule type" value="Genomic_DNA"/>
</dbReference>
<keyword evidence="4" id="KW-0472">Membrane</keyword>
<sequence length="444" mass="48120">MFIHSMPMPVSGSRRPRLATLFPSLIIAALGSLSTLPARAAGQELSLDQAVSAAAEHAPLVLAREASRVAAAEELARADALPDPSLVFGVQNFPIGGPEAFTVSEDRMTMRRIGVTQALPSRAKRTARRQSAEAALARADAESVATVLEVKRAAAKAWVALWAAEREHALLQELRDEAGLAVRATRARLSGDSGSASDVLAARSTELELENRLDDAAARIEQARAGLARWLGEMPARSMAAAPDFSEPPLSEARLLASLDRHGALLAWDAREAAADAAVVLAQAETRPDWSIGAGFAQRGDGASDVVWLEIGVGLPLFTRNRQDRGISARAADREAVRATRDDARRIQAEYVRKRYADWAGLTRQVRRYRDELLPLNHDRTRTALAAYSGGAPLQAWLDARRNEIDLRIDYADVLAEWGQAWADLAYLLPASDTNDARIPETVR</sequence>
<dbReference type="Gene3D" id="1.20.1600.10">
    <property type="entry name" value="Outer membrane efflux proteins (OEP)"/>
    <property type="match status" value="1"/>
</dbReference>
<comment type="caution">
    <text evidence="6">The sequence shown here is derived from an EMBL/GenBank/DDBJ whole genome shotgun (WGS) entry which is preliminary data.</text>
</comment>